<feature type="non-terminal residue" evidence="1">
    <location>
        <position position="1"/>
    </location>
</feature>
<evidence type="ECO:0000313" key="1">
    <source>
        <dbReference type="EMBL" id="KKL73962.1"/>
    </source>
</evidence>
<dbReference type="EMBL" id="LAZR01024801">
    <property type="protein sequence ID" value="KKL73962.1"/>
    <property type="molecule type" value="Genomic_DNA"/>
</dbReference>
<comment type="caution">
    <text evidence="1">The sequence shown here is derived from an EMBL/GenBank/DDBJ whole genome shotgun (WGS) entry which is preliminary data.</text>
</comment>
<gene>
    <name evidence="1" type="ORF">LCGC14_2069620</name>
</gene>
<sequence length="59" mass="7035">LSVKSYPSATYSLIIEIAWPMRIFDGLRKLKFLYLILGILKPFLSERPRVSIMLHWSYY</sequence>
<reference evidence="1" key="1">
    <citation type="journal article" date="2015" name="Nature">
        <title>Complex archaea that bridge the gap between prokaryotes and eukaryotes.</title>
        <authorList>
            <person name="Spang A."/>
            <person name="Saw J.H."/>
            <person name="Jorgensen S.L."/>
            <person name="Zaremba-Niedzwiedzka K."/>
            <person name="Martijn J."/>
            <person name="Lind A.E."/>
            <person name="van Eijk R."/>
            <person name="Schleper C."/>
            <person name="Guy L."/>
            <person name="Ettema T.J."/>
        </authorList>
    </citation>
    <scope>NUCLEOTIDE SEQUENCE</scope>
</reference>
<protein>
    <submittedName>
        <fullName evidence="1">Uncharacterized protein</fullName>
    </submittedName>
</protein>
<dbReference type="AlphaFoldDB" id="A0A0F9HFU7"/>
<accession>A0A0F9HFU7</accession>
<organism evidence="1">
    <name type="scientific">marine sediment metagenome</name>
    <dbReference type="NCBI Taxonomy" id="412755"/>
    <lineage>
        <taxon>unclassified sequences</taxon>
        <taxon>metagenomes</taxon>
        <taxon>ecological metagenomes</taxon>
    </lineage>
</organism>
<name>A0A0F9HFU7_9ZZZZ</name>
<proteinExistence type="predicted"/>